<dbReference type="PANTHER" id="PTHR33383">
    <property type="entry name" value="MEMBRANE PROTEIN INSERTION EFFICIENCY FACTOR-RELATED"/>
    <property type="match status" value="1"/>
</dbReference>
<comment type="caution">
    <text evidence="3">The sequence shown here is derived from an EMBL/GenBank/DDBJ whole genome shotgun (WGS) entry which is preliminary data.</text>
</comment>
<dbReference type="RefSeq" id="WP_279854545.1">
    <property type="nucleotide sequence ID" value="NZ_JBAKAP010000001.1"/>
</dbReference>
<comment type="function">
    <text evidence="1">Could be involved in insertion of integral membrane proteins into the membrane.</text>
</comment>
<comment type="subcellular location">
    <subcellularLocation>
        <location evidence="1">Cell membrane</location>
        <topology evidence="1">Peripheral membrane protein</topology>
        <orientation evidence="1">Cytoplasmic side</orientation>
    </subcellularLocation>
</comment>
<dbReference type="NCBIfam" id="TIGR00278">
    <property type="entry name" value="membrane protein insertion efficiency factor YidD"/>
    <property type="match status" value="1"/>
</dbReference>
<evidence type="ECO:0000256" key="2">
    <source>
        <dbReference type="SAM" id="MobiDB-lite"/>
    </source>
</evidence>
<dbReference type="HAMAP" id="MF_00386">
    <property type="entry name" value="UPF0161_YidD"/>
    <property type="match status" value="1"/>
</dbReference>
<feature type="region of interest" description="Disordered" evidence="2">
    <location>
        <begin position="60"/>
        <end position="91"/>
    </location>
</feature>
<reference evidence="3 4" key="1">
    <citation type="submission" date="2024-02" db="EMBL/GenBank/DDBJ databases">
        <title>Bacteria isolated from the canopy kelp, Nereocystis luetkeana.</title>
        <authorList>
            <person name="Pfister C.A."/>
            <person name="Younker I.T."/>
            <person name="Light S.H."/>
        </authorList>
    </citation>
    <scope>NUCLEOTIDE SEQUENCE [LARGE SCALE GENOMIC DNA]</scope>
    <source>
        <strain evidence="3 4">TI.5.07</strain>
    </source>
</reference>
<evidence type="ECO:0000256" key="1">
    <source>
        <dbReference type="HAMAP-Rule" id="MF_00386"/>
    </source>
</evidence>
<organism evidence="3 4">
    <name type="scientific">Cobetia marina</name>
    <name type="common">Deleya marina</name>
    <dbReference type="NCBI Taxonomy" id="28258"/>
    <lineage>
        <taxon>Bacteria</taxon>
        <taxon>Pseudomonadati</taxon>
        <taxon>Pseudomonadota</taxon>
        <taxon>Gammaproteobacteria</taxon>
        <taxon>Oceanospirillales</taxon>
        <taxon>Halomonadaceae</taxon>
        <taxon>Cobetia</taxon>
    </lineage>
</organism>
<sequence>MTRLLTGLLRGYQLVLSPLLGPRCRFFPSCSSYGLEAIKVHGPLKGCWLTARRLSRCHPLGGPGGVDPVPPRKESSSDCCAGNDRDSGPTP</sequence>
<evidence type="ECO:0000313" key="4">
    <source>
        <dbReference type="Proteomes" id="UP001378242"/>
    </source>
</evidence>
<keyword evidence="4" id="KW-1185">Reference proteome</keyword>
<dbReference type="Pfam" id="PF01809">
    <property type="entry name" value="YidD"/>
    <property type="match status" value="1"/>
</dbReference>
<dbReference type="PANTHER" id="PTHR33383:SF1">
    <property type="entry name" value="MEMBRANE PROTEIN INSERTION EFFICIENCY FACTOR-RELATED"/>
    <property type="match status" value="1"/>
</dbReference>
<protein>
    <recommendedName>
        <fullName evidence="1">Putative membrane protein insertion efficiency factor</fullName>
    </recommendedName>
</protein>
<dbReference type="EMBL" id="JBAKAP010000001">
    <property type="protein sequence ID" value="MEL0615474.1"/>
    <property type="molecule type" value="Genomic_DNA"/>
</dbReference>
<comment type="similarity">
    <text evidence="1">Belongs to the UPF0161 family.</text>
</comment>
<name>A0ABU9GAI2_COBMA</name>
<dbReference type="InterPro" id="IPR002696">
    <property type="entry name" value="Membr_insert_effic_factor_YidD"/>
</dbReference>
<gene>
    <name evidence="3" type="primary">yidD</name>
    <name evidence="3" type="ORF">V6243_01430</name>
</gene>
<dbReference type="SMART" id="SM01234">
    <property type="entry name" value="Haemolytic"/>
    <property type="match status" value="1"/>
</dbReference>
<proteinExistence type="inferred from homology"/>
<evidence type="ECO:0000313" key="3">
    <source>
        <dbReference type="EMBL" id="MEL0615474.1"/>
    </source>
</evidence>
<keyword evidence="1" id="KW-1003">Cell membrane</keyword>
<accession>A0ABU9GAI2</accession>
<keyword evidence="1" id="KW-0472">Membrane</keyword>
<dbReference type="Proteomes" id="UP001378242">
    <property type="component" value="Unassembled WGS sequence"/>
</dbReference>